<dbReference type="Proteomes" id="UP000249873">
    <property type="component" value="Chromosome"/>
</dbReference>
<evidence type="ECO:0000256" key="8">
    <source>
        <dbReference type="ARBA" id="ARBA00023012"/>
    </source>
</evidence>
<dbReference type="KEGG" id="als:DJ013_18735"/>
<evidence type="ECO:0000313" key="12">
    <source>
        <dbReference type="Proteomes" id="UP000249873"/>
    </source>
</evidence>
<keyword evidence="9" id="KW-0812">Transmembrane</keyword>
<dbReference type="GO" id="GO:0016020">
    <property type="term" value="C:membrane"/>
    <property type="evidence" value="ECO:0007669"/>
    <property type="project" value="InterPro"/>
</dbReference>
<dbReference type="Gene3D" id="3.30.565.10">
    <property type="entry name" value="Histidine kinase-like ATPase, C-terminal domain"/>
    <property type="match status" value="1"/>
</dbReference>
<keyword evidence="8" id="KW-0902">Two-component regulatory system</keyword>
<gene>
    <name evidence="11" type="ORF">DJ013_18735</name>
</gene>
<dbReference type="PANTHER" id="PTHR24421">
    <property type="entry name" value="NITRATE/NITRITE SENSOR PROTEIN NARX-RELATED"/>
    <property type="match status" value="1"/>
</dbReference>
<dbReference type="InterPro" id="IPR003594">
    <property type="entry name" value="HATPase_dom"/>
</dbReference>
<dbReference type="EMBL" id="CP029480">
    <property type="protein sequence ID" value="AWW00094.1"/>
    <property type="molecule type" value="Genomic_DNA"/>
</dbReference>
<dbReference type="PROSITE" id="PS50109">
    <property type="entry name" value="HIS_KIN"/>
    <property type="match status" value="1"/>
</dbReference>
<evidence type="ECO:0000256" key="6">
    <source>
        <dbReference type="ARBA" id="ARBA00022777"/>
    </source>
</evidence>
<dbReference type="Pfam" id="PF07730">
    <property type="entry name" value="HisKA_3"/>
    <property type="match status" value="1"/>
</dbReference>
<dbReference type="GO" id="GO:0000155">
    <property type="term" value="F:phosphorelay sensor kinase activity"/>
    <property type="evidence" value="ECO:0007669"/>
    <property type="project" value="InterPro"/>
</dbReference>
<proteinExistence type="predicted"/>
<keyword evidence="6 11" id="KW-0418">Kinase</keyword>
<reference evidence="11 12" key="1">
    <citation type="submission" date="2018-05" db="EMBL/GenBank/DDBJ databases">
        <title>Complete genome sequence of Arcticibacterium luteifluviistationis SM1504T, a cytophagaceae bacterium isolated from Arctic surface seawater.</title>
        <authorList>
            <person name="Li Y."/>
            <person name="Qin Q.-L."/>
        </authorList>
    </citation>
    <scope>NUCLEOTIDE SEQUENCE [LARGE SCALE GENOMIC DNA]</scope>
    <source>
        <strain evidence="11 12">SM1504</strain>
    </source>
</reference>
<feature type="domain" description="Histidine kinase" evidence="10">
    <location>
        <begin position="65"/>
        <end position="260"/>
    </location>
</feature>
<evidence type="ECO:0000313" key="11">
    <source>
        <dbReference type="EMBL" id="AWW00094.1"/>
    </source>
</evidence>
<evidence type="ECO:0000256" key="2">
    <source>
        <dbReference type="ARBA" id="ARBA00012438"/>
    </source>
</evidence>
<dbReference type="InterPro" id="IPR036890">
    <property type="entry name" value="HATPase_C_sf"/>
</dbReference>
<evidence type="ECO:0000256" key="5">
    <source>
        <dbReference type="ARBA" id="ARBA00022741"/>
    </source>
</evidence>
<protein>
    <recommendedName>
        <fullName evidence="2">histidine kinase</fullName>
        <ecNumber evidence="2">2.7.13.3</ecNumber>
    </recommendedName>
</protein>
<dbReference type="RefSeq" id="WP_111373461.1">
    <property type="nucleotide sequence ID" value="NZ_CP029480.1"/>
</dbReference>
<organism evidence="11 12">
    <name type="scientific">Arcticibacterium luteifluviistationis</name>
    <dbReference type="NCBI Taxonomy" id="1784714"/>
    <lineage>
        <taxon>Bacteria</taxon>
        <taxon>Pseudomonadati</taxon>
        <taxon>Bacteroidota</taxon>
        <taxon>Cytophagia</taxon>
        <taxon>Cytophagales</taxon>
        <taxon>Leadbetterellaceae</taxon>
        <taxon>Arcticibacterium</taxon>
    </lineage>
</organism>
<comment type="catalytic activity">
    <reaction evidence="1">
        <text>ATP + protein L-histidine = ADP + protein N-phospho-L-histidine.</text>
        <dbReference type="EC" id="2.7.13.3"/>
    </reaction>
</comment>
<evidence type="ECO:0000256" key="7">
    <source>
        <dbReference type="ARBA" id="ARBA00022840"/>
    </source>
</evidence>
<dbReference type="GO" id="GO:0005524">
    <property type="term" value="F:ATP binding"/>
    <property type="evidence" value="ECO:0007669"/>
    <property type="project" value="UniProtKB-KW"/>
</dbReference>
<dbReference type="OrthoDB" id="9760839at2"/>
<keyword evidence="7" id="KW-0067">ATP-binding</keyword>
<dbReference type="CDD" id="cd16917">
    <property type="entry name" value="HATPase_UhpB-NarQ-NarX-like"/>
    <property type="match status" value="1"/>
</dbReference>
<keyword evidence="9" id="KW-0472">Membrane</keyword>
<evidence type="ECO:0000259" key="10">
    <source>
        <dbReference type="PROSITE" id="PS50109"/>
    </source>
</evidence>
<keyword evidence="9" id="KW-1133">Transmembrane helix</keyword>
<dbReference type="EC" id="2.7.13.3" evidence="2"/>
<name>A0A2Z4GH12_9BACT</name>
<dbReference type="SUPFAM" id="SSF55874">
    <property type="entry name" value="ATPase domain of HSP90 chaperone/DNA topoisomerase II/histidine kinase"/>
    <property type="match status" value="1"/>
</dbReference>
<dbReference type="InterPro" id="IPR011712">
    <property type="entry name" value="Sig_transdc_His_kin_sub3_dim/P"/>
</dbReference>
<sequence>MDPVVQSILIGTVILTLMGFSVVGFVIYYQRKQFKSQRDLIQLKEAHQKQMLSNSLAVQEVVRRKISNDLHDEIGGLLSATKLSISSLSKQVDASVLERVNHSKQLVTEALSQVRSLSRDLIPRTLEKFGLELAIQEFIQKMEEAASLEFHFSHEDDLKRFHPDLELAAYRIIQELTNNSLKHAEASLIEIDLRVISEKLQIKFTDNGKGFDLASVLSSEKEGLGLGNIFSRLSVIDGEYTFNSNKNSGVEYLISIPQKA</sequence>
<evidence type="ECO:0000256" key="9">
    <source>
        <dbReference type="SAM" id="Phobius"/>
    </source>
</evidence>
<evidence type="ECO:0000256" key="1">
    <source>
        <dbReference type="ARBA" id="ARBA00000085"/>
    </source>
</evidence>
<keyword evidence="4" id="KW-0808">Transferase</keyword>
<evidence type="ECO:0000256" key="3">
    <source>
        <dbReference type="ARBA" id="ARBA00022553"/>
    </source>
</evidence>
<dbReference type="PANTHER" id="PTHR24421:SF10">
    <property type="entry name" value="NITRATE_NITRITE SENSOR PROTEIN NARQ"/>
    <property type="match status" value="1"/>
</dbReference>
<dbReference type="AlphaFoldDB" id="A0A2Z4GH12"/>
<keyword evidence="12" id="KW-1185">Reference proteome</keyword>
<accession>A0A2Z4GH12</accession>
<dbReference type="GO" id="GO:0046983">
    <property type="term" value="F:protein dimerization activity"/>
    <property type="evidence" value="ECO:0007669"/>
    <property type="project" value="InterPro"/>
</dbReference>
<dbReference type="Gene3D" id="1.20.5.1930">
    <property type="match status" value="1"/>
</dbReference>
<dbReference type="InterPro" id="IPR050482">
    <property type="entry name" value="Sensor_HK_TwoCompSys"/>
</dbReference>
<dbReference type="Pfam" id="PF02518">
    <property type="entry name" value="HATPase_c"/>
    <property type="match status" value="1"/>
</dbReference>
<dbReference type="InterPro" id="IPR005467">
    <property type="entry name" value="His_kinase_dom"/>
</dbReference>
<keyword evidence="3" id="KW-0597">Phosphoprotein</keyword>
<keyword evidence="5" id="KW-0547">Nucleotide-binding</keyword>
<evidence type="ECO:0000256" key="4">
    <source>
        <dbReference type="ARBA" id="ARBA00022679"/>
    </source>
</evidence>
<feature type="transmembrane region" description="Helical" evidence="9">
    <location>
        <begin position="6"/>
        <end position="29"/>
    </location>
</feature>